<reference evidence="2" key="1">
    <citation type="journal article" date="2023" name="Microorganisms">
        <title>Genomic Characterization of Arcobacter butzleri Strains Isolated from Various Sources in Lithuania.</title>
        <authorList>
            <person name="Uljanovas D."/>
            <person name="Golz G."/>
            <person name="Fleischmann S."/>
            <person name="Kudirkiene E."/>
            <person name="Kasetiene N."/>
            <person name="Grineviciene A."/>
            <person name="Tamuleviciene E."/>
            <person name="Aksomaitiene J."/>
            <person name="Alter T."/>
            <person name="Malakauskas M."/>
        </authorList>
    </citation>
    <scope>NUCLEOTIDE SEQUENCE</scope>
    <source>
        <strain evidence="2">S41</strain>
    </source>
</reference>
<gene>
    <name evidence="2" type="ORF">PJV93_04695</name>
</gene>
<dbReference type="GO" id="GO:0003677">
    <property type="term" value="F:DNA binding"/>
    <property type="evidence" value="ECO:0007669"/>
    <property type="project" value="InterPro"/>
</dbReference>
<evidence type="ECO:0000313" key="3">
    <source>
        <dbReference type="Proteomes" id="UP001170364"/>
    </source>
</evidence>
<evidence type="ECO:0000259" key="1">
    <source>
        <dbReference type="PROSITE" id="PS50943"/>
    </source>
</evidence>
<comment type="caution">
    <text evidence="2">The sequence shown here is derived from an EMBL/GenBank/DDBJ whole genome shotgun (WGS) entry which is preliminary data.</text>
</comment>
<dbReference type="AlphaFoldDB" id="A0AAW7QAB2"/>
<dbReference type="InterPro" id="IPR010982">
    <property type="entry name" value="Lambda_DNA-bd_dom_sf"/>
</dbReference>
<name>A0AAW7QAB2_9BACT</name>
<sequence>MKNVEDILKKLYDYYEVSGASELAEKLGISPQVISNWKARNSINALKRKIREIDMHIERDIYKEIFGEIVLRDANDLVDRLMEFYGVDTISELAQYIKVSQPTISRWIKSNSIEAIKKKSKELGLFNYLFNYFEIDLFQDSEYAYYTNNDKAKVLKQQCKKYGVKLETVEIKNKRLLFLIQQLDKFANEKEMKEIENVLKDLYLNLEPDKPYLPKFSEIEEDWIKEQMRENLEKAISKFERDNQ</sequence>
<dbReference type="InterPro" id="IPR010744">
    <property type="entry name" value="Phage_CI_N"/>
</dbReference>
<dbReference type="Pfam" id="PF07022">
    <property type="entry name" value="Phage_CI_repr"/>
    <property type="match status" value="2"/>
</dbReference>
<evidence type="ECO:0000313" key="2">
    <source>
        <dbReference type="EMBL" id="MDN5123202.1"/>
    </source>
</evidence>
<accession>A0AAW7QAB2</accession>
<reference evidence="2" key="2">
    <citation type="submission" date="2023-01" db="EMBL/GenBank/DDBJ databases">
        <authorList>
            <person name="Uljanovas D."/>
        </authorList>
    </citation>
    <scope>NUCLEOTIDE SEQUENCE</scope>
    <source>
        <strain evidence="2">S41</strain>
    </source>
</reference>
<dbReference type="RefSeq" id="WP_157352658.1">
    <property type="nucleotide sequence ID" value="NZ_JAPZCY010000066.1"/>
</dbReference>
<dbReference type="Gene3D" id="1.10.260.40">
    <property type="entry name" value="lambda repressor-like DNA-binding domains"/>
    <property type="match status" value="2"/>
</dbReference>
<feature type="domain" description="HTH cro/C1-type" evidence="1">
    <location>
        <begin position="89"/>
        <end position="129"/>
    </location>
</feature>
<dbReference type="GO" id="GO:0045892">
    <property type="term" value="P:negative regulation of DNA-templated transcription"/>
    <property type="evidence" value="ECO:0007669"/>
    <property type="project" value="InterPro"/>
</dbReference>
<organism evidence="2 3">
    <name type="scientific">Aliarcobacter butzleri</name>
    <dbReference type="NCBI Taxonomy" id="28197"/>
    <lineage>
        <taxon>Bacteria</taxon>
        <taxon>Pseudomonadati</taxon>
        <taxon>Campylobacterota</taxon>
        <taxon>Epsilonproteobacteria</taxon>
        <taxon>Campylobacterales</taxon>
        <taxon>Arcobacteraceae</taxon>
        <taxon>Aliarcobacter</taxon>
    </lineage>
</organism>
<dbReference type="InterPro" id="IPR001387">
    <property type="entry name" value="Cro/C1-type_HTH"/>
</dbReference>
<proteinExistence type="predicted"/>
<dbReference type="Proteomes" id="UP001170364">
    <property type="component" value="Unassembled WGS sequence"/>
</dbReference>
<dbReference type="PROSITE" id="PS50943">
    <property type="entry name" value="HTH_CROC1"/>
    <property type="match status" value="1"/>
</dbReference>
<dbReference type="EMBL" id="JAQJJG010000004">
    <property type="protein sequence ID" value="MDN5123202.1"/>
    <property type="molecule type" value="Genomic_DNA"/>
</dbReference>
<protein>
    <submittedName>
        <fullName evidence="2">Helix-turn-helix domain-containing protein</fullName>
    </submittedName>
</protein>